<evidence type="ECO:0000313" key="2">
    <source>
        <dbReference type="Proteomes" id="UP000193926"/>
    </source>
</evidence>
<proteinExistence type="predicted"/>
<organism evidence="1 2">
    <name type="scientific">Marivita geojedonensis</name>
    <dbReference type="NCBI Taxonomy" id="1123756"/>
    <lineage>
        <taxon>Bacteria</taxon>
        <taxon>Pseudomonadati</taxon>
        <taxon>Pseudomonadota</taxon>
        <taxon>Alphaproteobacteria</taxon>
        <taxon>Rhodobacterales</taxon>
        <taxon>Roseobacteraceae</taxon>
        <taxon>Marivita</taxon>
    </lineage>
</organism>
<keyword evidence="2" id="KW-1185">Reference proteome</keyword>
<dbReference type="Proteomes" id="UP000193926">
    <property type="component" value="Unassembled WGS sequence"/>
</dbReference>
<accession>A0A1X4NPK3</accession>
<dbReference type="EMBL" id="JFKC01000002">
    <property type="protein sequence ID" value="OSQ52599.1"/>
    <property type="molecule type" value="Genomic_DNA"/>
</dbReference>
<evidence type="ECO:0000313" key="1">
    <source>
        <dbReference type="EMBL" id="OSQ52599.1"/>
    </source>
</evidence>
<name>A0A1X4NPK3_9RHOB</name>
<reference evidence="1 2" key="1">
    <citation type="submission" date="2014-03" db="EMBL/GenBank/DDBJ databases">
        <title>The draft genome sequence of Marivita geojedonensis KCTC 23882.</title>
        <authorList>
            <person name="Lai Q."/>
            <person name="Shao Z."/>
        </authorList>
    </citation>
    <scope>NUCLEOTIDE SEQUENCE [LARGE SCALE GENOMIC DNA]</scope>
    <source>
        <strain evidence="1 2">DPG-138</strain>
    </source>
</reference>
<protein>
    <submittedName>
        <fullName evidence="1">Uncharacterized protein</fullName>
    </submittedName>
</protein>
<gene>
    <name evidence="1" type="ORF">MGEO_04315</name>
</gene>
<dbReference type="AlphaFoldDB" id="A0A1X4NPK3"/>
<sequence length="244" mass="26967">MEACLAVGLFAGNEPVDVGVREARQPMTQRGLFRQVPRIEHVQPCAITSGQRRRQFHECHVQPIPVRVRWIGIDGDEDALRGWLCACVQYPDGAGAFAQEMHVGTGEEPASGGPMRPFDHKVMPASDHLTDDFDERGSDQQLRFNRNPSVAQRSRARFQLAAMYGDDGFPDFPVTDAGQYRKQPRHVAGAAAVNGGDHGDGCAIGVGKRHDTLQREFIRAVLIADKKDVPETLHGLCSFTQKER</sequence>
<comment type="caution">
    <text evidence="1">The sequence shown here is derived from an EMBL/GenBank/DDBJ whole genome shotgun (WGS) entry which is preliminary data.</text>
</comment>